<feature type="signal peptide" evidence="1">
    <location>
        <begin position="1"/>
        <end position="29"/>
    </location>
</feature>
<feature type="chain" id="PRO_5019499551" evidence="1">
    <location>
        <begin position="30"/>
        <end position="278"/>
    </location>
</feature>
<name>A0A437QRX4_9GAMM</name>
<comment type="caution">
    <text evidence="2">The sequence shown here is derived from an EMBL/GenBank/DDBJ whole genome shotgun (WGS) entry which is preliminary data.</text>
</comment>
<dbReference type="EMBL" id="SACS01000011">
    <property type="protein sequence ID" value="RVU37266.1"/>
    <property type="molecule type" value="Genomic_DNA"/>
</dbReference>
<proteinExistence type="predicted"/>
<dbReference type="OrthoDB" id="5787358at2"/>
<keyword evidence="3" id="KW-1185">Reference proteome</keyword>
<dbReference type="Proteomes" id="UP000283077">
    <property type="component" value="Unassembled WGS sequence"/>
</dbReference>
<evidence type="ECO:0000256" key="1">
    <source>
        <dbReference type="SAM" id="SignalP"/>
    </source>
</evidence>
<evidence type="ECO:0000313" key="2">
    <source>
        <dbReference type="EMBL" id="RVU37266.1"/>
    </source>
</evidence>
<dbReference type="NCBIfam" id="NF038125">
    <property type="entry name" value="PEP_CTERM_THxN"/>
    <property type="match status" value="1"/>
</dbReference>
<evidence type="ECO:0000313" key="3">
    <source>
        <dbReference type="Proteomes" id="UP000283077"/>
    </source>
</evidence>
<accession>A0A437QRX4</accession>
<sequence>MDLMENVMKTLLKSTIVACALILPQIAQAALVTDWEYEVFSEWTGASFDAGVGTQIQDATEISWGGTAAYTNQSAGIGTARSALILTDSFSSGTDLVTGSIIPALTNIITHWNNTLQGSFSTLVGAQLKTTLKLKPFLPVEADDFFPPKVLNFTINFTETPNDNDCGFDSASACDDIFVISIGNLSDSFDYDGYTYTTNIVETTLSLTALSDDACAAADAAAGCLGFQTKEKAATSAQFGLLIDAKLIPEVPEPAGLAVFGLSLMGLVMYGRRRLARK</sequence>
<protein>
    <submittedName>
        <fullName evidence="2">PEP-CTERM sorting domain-containing protein</fullName>
    </submittedName>
</protein>
<dbReference type="AlphaFoldDB" id="A0A437QRX4"/>
<gene>
    <name evidence="2" type="ORF">EOE67_11805</name>
</gene>
<organism evidence="2 3">
    <name type="scientific">Rheinheimera riviphila</name>
    <dbReference type="NCBI Taxonomy" id="1834037"/>
    <lineage>
        <taxon>Bacteria</taxon>
        <taxon>Pseudomonadati</taxon>
        <taxon>Pseudomonadota</taxon>
        <taxon>Gammaproteobacteria</taxon>
        <taxon>Chromatiales</taxon>
        <taxon>Chromatiaceae</taxon>
        <taxon>Rheinheimera</taxon>
    </lineage>
</organism>
<keyword evidence="1" id="KW-0732">Signal</keyword>
<dbReference type="RefSeq" id="WP_127699276.1">
    <property type="nucleotide sequence ID" value="NZ_SACS01000011.1"/>
</dbReference>
<reference evidence="2 3" key="1">
    <citation type="submission" date="2019-01" db="EMBL/GenBank/DDBJ databases">
        <authorList>
            <person name="Chen W.-M."/>
        </authorList>
    </citation>
    <scope>NUCLEOTIDE SEQUENCE [LARGE SCALE GENOMIC DNA]</scope>
    <source>
        <strain evidence="2 3">KYPC3</strain>
    </source>
</reference>